<dbReference type="NCBIfam" id="TIGR01250">
    <property type="entry name" value="pro_imino_pep_2"/>
    <property type="match status" value="1"/>
</dbReference>
<comment type="similarity">
    <text evidence="1">Belongs to the peptidase S33 family.</text>
</comment>
<accession>A0A0C9T478</accession>
<dbReference type="GO" id="GO:0008233">
    <property type="term" value="F:peptidase activity"/>
    <property type="evidence" value="ECO:0007669"/>
    <property type="project" value="InterPro"/>
</dbReference>
<dbReference type="InterPro" id="IPR000073">
    <property type="entry name" value="AB_hydrolase_1"/>
</dbReference>
<keyword evidence="5" id="KW-1185">Reference proteome</keyword>
<dbReference type="InterPro" id="IPR029058">
    <property type="entry name" value="AB_hydrolase_fold"/>
</dbReference>
<dbReference type="GO" id="GO:0006508">
    <property type="term" value="P:proteolysis"/>
    <property type="evidence" value="ECO:0007669"/>
    <property type="project" value="InterPro"/>
</dbReference>
<dbReference type="InterPro" id="IPR005945">
    <property type="entry name" value="Pro_imino_pep"/>
</dbReference>
<dbReference type="PANTHER" id="PTHR43798">
    <property type="entry name" value="MONOACYLGLYCEROL LIPASE"/>
    <property type="match status" value="1"/>
</dbReference>
<dbReference type="Gene3D" id="3.40.50.1820">
    <property type="entry name" value="alpha/beta hydrolase"/>
    <property type="match status" value="1"/>
</dbReference>
<keyword evidence="2" id="KW-0378">Hydrolase</keyword>
<dbReference type="EMBL" id="KN832572">
    <property type="protein sequence ID" value="KII84119.1"/>
    <property type="molecule type" value="Genomic_DNA"/>
</dbReference>
<dbReference type="HOGENOM" id="CLU_020336_15_1_1"/>
<proteinExistence type="inferred from homology"/>
<sequence>MSETTGEIPFRVGDETFKTWYKVVGDLKACARPLVVLHGGPGISHEYMLPHADLVHKYDTAVIFYDQIGIGRSTHLASKPAEFWTVELFMAELDNLLAHFGIAGSFDLLGHSWGGMLASTYVLSRKPRGLGHLVLVGTPASLKLWEDSARALLRGLPEEVRETIERCEREGTTESQEYQDAVGVYYEKHACTVQPWPEEVARTFGAAAEDPTVYHTMFGSSEFTVTGTIKDWSVVDEVHAIAHPTLVINSPNDMAQDIAVRPFVDKIPKVKWTQFAKSTHMPHWEESEAYMKVVGDFLTTL</sequence>
<dbReference type="Proteomes" id="UP000053263">
    <property type="component" value="Unassembled WGS sequence"/>
</dbReference>
<dbReference type="PANTHER" id="PTHR43798:SF33">
    <property type="entry name" value="HYDROLASE, PUTATIVE (AFU_ORTHOLOGUE AFUA_2G14860)-RELATED"/>
    <property type="match status" value="1"/>
</dbReference>
<dbReference type="GO" id="GO:0016020">
    <property type="term" value="C:membrane"/>
    <property type="evidence" value="ECO:0007669"/>
    <property type="project" value="TreeGrafter"/>
</dbReference>
<dbReference type="Pfam" id="PF00561">
    <property type="entry name" value="Abhydrolase_1"/>
    <property type="match status" value="1"/>
</dbReference>
<name>A0A0C9T478_PLICR</name>
<evidence type="ECO:0000313" key="4">
    <source>
        <dbReference type="EMBL" id="KII84119.1"/>
    </source>
</evidence>
<organism evidence="4 5">
    <name type="scientific">Plicaturopsis crispa FD-325 SS-3</name>
    <dbReference type="NCBI Taxonomy" id="944288"/>
    <lineage>
        <taxon>Eukaryota</taxon>
        <taxon>Fungi</taxon>
        <taxon>Dikarya</taxon>
        <taxon>Basidiomycota</taxon>
        <taxon>Agaricomycotina</taxon>
        <taxon>Agaricomycetes</taxon>
        <taxon>Agaricomycetidae</taxon>
        <taxon>Amylocorticiales</taxon>
        <taxon>Amylocorticiaceae</taxon>
        <taxon>Plicatura</taxon>
        <taxon>Plicaturopsis crispa</taxon>
    </lineage>
</organism>
<protein>
    <recommendedName>
        <fullName evidence="3">AB hydrolase-1 domain-containing protein</fullName>
    </recommendedName>
</protein>
<dbReference type="InterPro" id="IPR050266">
    <property type="entry name" value="AB_hydrolase_sf"/>
</dbReference>
<dbReference type="PRINTS" id="PR00793">
    <property type="entry name" value="PROAMNOPTASE"/>
</dbReference>
<dbReference type="PIRSF" id="PIRSF005539">
    <property type="entry name" value="Pept_S33_TRI_F1"/>
    <property type="match status" value="1"/>
</dbReference>
<dbReference type="AlphaFoldDB" id="A0A0C9T478"/>
<feature type="domain" description="AB hydrolase-1" evidence="3">
    <location>
        <begin position="33"/>
        <end position="286"/>
    </location>
</feature>
<evidence type="ECO:0000313" key="5">
    <source>
        <dbReference type="Proteomes" id="UP000053263"/>
    </source>
</evidence>
<evidence type="ECO:0000256" key="1">
    <source>
        <dbReference type="ARBA" id="ARBA00010088"/>
    </source>
</evidence>
<dbReference type="SUPFAM" id="SSF53474">
    <property type="entry name" value="alpha/beta-Hydrolases"/>
    <property type="match status" value="1"/>
</dbReference>
<gene>
    <name evidence="4" type="ORF">PLICRDRAFT_168214</name>
</gene>
<dbReference type="OrthoDB" id="190201at2759"/>
<evidence type="ECO:0000256" key="2">
    <source>
        <dbReference type="ARBA" id="ARBA00022801"/>
    </source>
</evidence>
<reference evidence="4 5" key="1">
    <citation type="submission" date="2014-06" db="EMBL/GenBank/DDBJ databases">
        <title>Evolutionary Origins and Diversification of the Mycorrhizal Mutualists.</title>
        <authorList>
            <consortium name="DOE Joint Genome Institute"/>
            <consortium name="Mycorrhizal Genomics Consortium"/>
            <person name="Kohler A."/>
            <person name="Kuo A."/>
            <person name="Nagy L.G."/>
            <person name="Floudas D."/>
            <person name="Copeland A."/>
            <person name="Barry K.W."/>
            <person name="Cichocki N."/>
            <person name="Veneault-Fourrey C."/>
            <person name="LaButti K."/>
            <person name="Lindquist E.A."/>
            <person name="Lipzen A."/>
            <person name="Lundell T."/>
            <person name="Morin E."/>
            <person name="Murat C."/>
            <person name="Riley R."/>
            <person name="Ohm R."/>
            <person name="Sun H."/>
            <person name="Tunlid A."/>
            <person name="Henrissat B."/>
            <person name="Grigoriev I.V."/>
            <person name="Hibbett D.S."/>
            <person name="Martin F."/>
        </authorList>
    </citation>
    <scope>NUCLEOTIDE SEQUENCE [LARGE SCALE GENOMIC DNA]</scope>
    <source>
        <strain evidence="4 5">FD-325 SS-3</strain>
    </source>
</reference>
<dbReference type="InterPro" id="IPR002410">
    <property type="entry name" value="Peptidase_S33"/>
</dbReference>
<evidence type="ECO:0000259" key="3">
    <source>
        <dbReference type="Pfam" id="PF00561"/>
    </source>
</evidence>